<feature type="signal peptide" evidence="1">
    <location>
        <begin position="1"/>
        <end position="20"/>
    </location>
</feature>
<evidence type="ECO:0000313" key="2">
    <source>
        <dbReference type="EMBL" id="KTC82326.1"/>
    </source>
</evidence>
<proteinExistence type="predicted"/>
<dbReference type="OrthoDB" id="532520at2"/>
<dbReference type="Proteomes" id="UP000054921">
    <property type="component" value="Unassembled WGS sequence"/>
</dbReference>
<gene>
    <name evidence="2" type="ORF">Lche_0590</name>
</gene>
<comment type="caution">
    <text evidence="2">The sequence shown here is derived from an EMBL/GenBank/DDBJ whole genome shotgun (WGS) entry which is preliminary data.</text>
</comment>
<evidence type="ECO:0000313" key="3">
    <source>
        <dbReference type="Proteomes" id="UP000054921"/>
    </source>
</evidence>
<dbReference type="RefSeq" id="WP_058387372.1">
    <property type="nucleotide sequence ID" value="NZ_LNXW01000009.1"/>
</dbReference>
<dbReference type="AlphaFoldDB" id="A0A0W0SG22"/>
<protein>
    <recommendedName>
        <fullName evidence="4">Secreted Zn-dependent protease</fullName>
    </recommendedName>
</protein>
<dbReference type="STRING" id="28084.Lche_0590"/>
<dbReference type="InterPro" id="IPR010321">
    <property type="entry name" value="DUF922"/>
</dbReference>
<accession>A0A0W0SG22</accession>
<reference evidence="2 3" key="1">
    <citation type="submission" date="2015-11" db="EMBL/GenBank/DDBJ databases">
        <title>Genomic analysis of 38 Legionella species identifies large and diverse effector repertoires.</title>
        <authorList>
            <person name="Burstein D."/>
            <person name="Amaro F."/>
            <person name="Zusman T."/>
            <person name="Lifshitz Z."/>
            <person name="Cohen O."/>
            <person name="Gilbert J.A."/>
            <person name="Pupko T."/>
            <person name="Shuman H.A."/>
            <person name="Segal G."/>
        </authorList>
    </citation>
    <scope>NUCLEOTIDE SEQUENCE [LARGE SCALE GENOMIC DNA]</scope>
    <source>
        <strain evidence="2 3">ORW</strain>
    </source>
</reference>
<keyword evidence="1" id="KW-0732">Signal</keyword>
<dbReference type="Pfam" id="PF06037">
    <property type="entry name" value="DUF922"/>
    <property type="match status" value="1"/>
</dbReference>
<dbReference type="PATRIC" id="fig|28084.5.peg.637"/>
<feature type="chain" id="PRO_5006911948" description="Secreted Zn-dependent protease" evidence="1">
    <location>
        <begin position="21"/>
        <end position="191"/>
    </location>
</feature>
<sequence length="191" mass="21953">MRKLAFIVIYFVAFNAKVFATPAVYATQTFYKILGTTEHDLRNQLNKLGPFFSDKRYDAKTTWQINWNYKWHYDNPTKNPCYLTEVKVTANIVTILPEWEDKDHGSAEAQLKWENYLAHLSQHEEGHANNGKEVAAEIENALLAIPPMLSCELLHSTIENTAQVIVKRHNIWDINYDATTQHGKTQGASFP</sequence>
<name>A0A0W0SG22_9GAMM</name>
<dbReference type="EMBL" id="LNXW01000009">
    <property type="protein sequence ID" value="KTC82326.1"/>
    <property type="molecule type" value="Genomic_DNA"/>
</dbReference>
<organism evidence="2 3">
    <name type="scientific">Legionella cherrii</name>
    <dbReference type="NCBI Taxonomy" id="28084"/>
    <lineage>
        <taxon>Bacteria</taxon>
        <taxon>Pseudomonadati</taxon>
        <taxon>Pseudomonadota</taxon>
        <taxon>Gammaproteobacteria</taxon>
        <taxon>Legionellales</taxon>
        <taxon>Legionellaceae</taxon>
        <taxon>Legionella</taxon>
    </lineage>
</organism>
<evidence type="ECO:0000256" key="1">
    <source>
        <dbReference type="SAM" id="SignalP"/>
    </source>
</evidence>
<evidence type="ECO:0008006" key="4">
    <source>
        <dbReference type="Google" id="ProtNLM"/>
    </source>
</evidence>